<dbReference type="EMBL" id="BGPR01051607">
    <property type="protein sequence ID" value="GBO28535.1"/>
    <property type="molecule type" value="Genomic_DNA"/>
</dbReference>
<evidence type="ECO:0000256" key="1">
    <source>
        <dbReference type="SAM" id="MobiDB-lite"/>
    </source>
</evidence>
<feature type="region of interest" description="Disordered" evidence="1">
    <location>
        <begin position="77"/>
        <end position="96"/>
    </location>
</feature>
<name>A0A4Y2VUG6_ARAVE</name>
<sequence>MSGDPEQAKRVCVESAAMVTDDETLNEKTVLTAFDQKRREDLLAQCDETKRQLDHLTGILSTYSDCLFPESCPFAEKPARSKTNDKEKFVQSPKRKQKIKSKAINENVIIPTQNNFEVLNQITVNEETNENQSQNNEKQESNKSIPPLMLKYVSNYEEILKDMINSGLITNSEMG</sequence>
<accession>A0A4Y2VUG6</accession>
<comment type="caution">
    <text evidence="2">The sequence shown here is derived from an EMBL/GenBank/DDBJ whole genome shotgun (WGS) entry which is preliminary data.</text>
</comment>
<proteinExistence type="predicted"/>
<gene>
    <name evidence="2" type="ORF">AVEN_98800_1</name>
</gene>
<organism evidence="2 3">
    <name type="scientific">Araneus ventricosus</name>
    <name type="common">Orbweaver spider</name>
    <name type="synonym">Epeira ventricosa</name>
    <dbReference type="NCBI Taxonomy" id="182803"/>
    <lineage>
        <taxon>Eukaryota</taxon>
        <taxon>Metazoa</taxon>
        <taxon>Ecdysozoa</taxon>
        <taxon>Arthropoda</taxon>
        <taxon>Chelicerata</taxon>
        <taxon>Arachnida</taxon>
        <taxon>Araneae</taxon>
        <taxon>Araneomorphae</taxon>
        <taxon>Entelegynae</taxon>
        <taxon>Araneoidea</taxon>
        <taxon>Araneidae</taxon>
        <taxon>Araneus</taxon>
    </lineage>
</organism>
<evidence type="ECO:0000313" key="2">
    <source>
        <dbReference type="EMBL" id="GBO28535.1"/>
    </source>
</evidence>
<feature type="compositionally biased region" description="Basic and acidic residues" evidence="1">
    <location>
        <begin position="77"/>
        <end position="89"/>
    </location>
</feature>
<reference evidence="2 3" key="1">
    <citation type="journal article" date="2019" name="Sci. Rep.">
        <title>Orb-weaving spider Araneus ventricosus genome elucidates the spidroin gene catalogue.</title>
        <authorList>
            <person name="Kono N."/>
            <person name="Nakamura H."/>
            <person name="Ohtoshi R."/>
            <person name="Moran D.A.P."/>
            <person name="Shinohara A."/>
            <person name="Yoshida Y."/>
            <person name="Fujiwara M."/>
            <person name="Mori M."/>
            <person name="Tomita M."/>
            <person name="Arakawa K."/>
        </authorList>
    </citation>
    <scope>NUCLEOTIDE SEQUENCE [LARGE SCALE GENOMIC DNA]</scope>
</reference>
<keyword evidence="3" id="KW-1185">Reference proteome</keyword>
<protein>
    <submittedName>
        <fullName evidence="2">Uncharacterized protein</fullName>
    </submittedName>
</protein>
<dbReference type="AlphaFoldDB" id="A0A4Y2VUG6"/>
<dbReference type="Proteomes" id="UP000499080">
    <property type="component" value="Unassembled WGS sequence"/>
</dbReference>
<evidence type="ECO:0000313" key="3">
    <source>
        <dbReference type="Proteomes" id="UP000499080"/>
    </source>
</evidence>